<dbReference type="EMBL" id="JAGIKV010000015">
    <property type="protein sequence ID" value="MBP2247338.1"/>
    <property type="molecule type" value="Genomic_DNA"/>
</dbReference>
<dbReference type="InterPro" id="IPR041420">
    <property type="entry name" value="PBECR4"/>
</dbReference>
<gene>
    <name evidence="2" type="ORF">J2Z28_003990</name>
</gene>
<organism evidence="2 3">
    <name type="scientific">Paenibacillus xylanexedens</name>
    <dbReference type="NCBI Taxonomy" id="528191"/>
    <lineage>
        <taxon>Bacteria</taxon>
        <taxon>Bacillati</taxon>
        <taxon>Bacillota</taxon>
        <taxon>Bacilli</taxon>
        <taxon>Bacillales</taxon>
        <taxon>Paenibacillaceae</taxon>
        <taxon>Paenibacillus</taxon>
    </lineage>
</organism>
<accession>A0ABS4RWS9</accession>
<keyword evidence="3" id="KW-1185">Reference proteome</keyword>
<feature type="domain" description="Phage-Barnase-EndoU-ColicinE5/D-RelE like nuclease 4" evidence="1">
    <location>
        <begin position="4"/>
        <end position="132"/>
    </location>
</feature>
<evidence type="ECO:0000313" key="3">
    <source>
        <dbReference type="Proteomes" id="UP000810207"/>
    </source>
</evidence>
<evidence type="ECO:0000259" key="1">
    <source>
        <dbReference type="Pfam" id="PF18813"/>
    </source>
</evidence>
<reference evidence="2 3" key="1">
    <citation type="submission" date="2021-03" db="EMBL/GenBank/DDBJ databases">
        <title>Genomic Encyclopedia of Type Strains, Phase IV (KMG-IV): sequencing the most valuable type-strain genomes for metagenomic binning, comparative biology and taxonomic classification.</title>
        <authorList>
            <person name="Goeker M."/>
        </authorList>
    </citation>
    <scope>NUCLEOTIDE SEQUENCE [LARGE SCALE GENOMIC DNA]</scope>
    <source>
        <strain evidence="2 3">DSM 21292</strain>
    </source>
</reference>
<sequence>MGDGSVLHLDFNKENFCHLVGLQSIVNKTLKERAASKYKGMPGFNGVMNGIITFEDLKKKNKGGFNSVKSKLVNFHLIPKLLMSSTQVVYYTQPVNSINCALLIFDVYHNAYIHLGIDKIVEGTYVARTFLIEPITQKNSGTTFIDGQKGPIPIVKTLKMLRPDTQVASTAINISESSDNY</sequence>
<evidence type="ECO:0000313" key="2">
    <source>
        <dbReference type="EMBL" id="MBP2247338.1"/>
    </source>
</evidence>
<comment type="caution">
    <text evidence="2">The sequence shown here is derived from an EMBL/GenBank/DDBJ whole genome shotgun (WGS) entry which is preliminary data.</text>
</comment>
<proteinExistence type="predicted"/>
<name>A0ABS4RWS9_PAEXY</name>
<protein>
    <recommendedName>
        <fullName evidence="1">Phage-Barnase-EndoU-ColicinE5/D-RelE like nuclease 4 domain-containing protein</fullName>
    </recommendedName>
</protein>
<dbReference type="Pfam" id="PF18813">
    <property type="entry name" value="PBECR4"/>
    <property type="match status" value="1"/>
</dbReference>
<dbReference type="Proteomes" id="UP000810207">
    <property type="component" value="Unassembled WGS sequence"/>
</dbReference>